<dbReference type="OrthoDB" id="3060612at2759"/>
<name>A0A6A4I214_9AGAR</name>
<evidence type="ECO:0000313" key="2">
    <source>
        <dbReference type="Proteomes" id="UP000799118"/>
    </source>
</evidence>
<dbReference type="Proteomes" id="UP000799118">
    <property type="component" value="Unassembled WGS sequence"/>
</dbReference>
<evidence type="ECO:0000313" key="1">
    <source>
        <dbReference type="EMBL" id="KAE9404546.1"/>
    </source>
</evidence>
<sequence length="208" mass="23042">MVQQYDTRIQHPQPYILYATAQLVTIGEDATIAGQFDLHTQFILPVTGNPAPNAMHSGVVPQPLVHPPGVAQQLPVHTGHMQYAYPVQGPQGPPQDPNYAYPNLYDPLLAPPSHTAYNYTPYADESKVKLFLSIMSAFTSTIDNDTALRNQQNWLHWHDAVLQALVDGGVISHICDEPLPGAERTEYNTPLYCPHLSLNPHPAEIEVH</sequence>
<accession>A0A6A4I214</accession>
<dbReference type="AlphaFoldDB" id="A0A6A4I214"/>
<organism evidence="1 2">
    <name type="scientific">Gymnopus androsaceus JB14</name>
    <dbReference type="NCBI Taxonomy" id="1447944"/>
    <lineage>
        <taxon>Eukaryota</taxon>
        <taxon>Fungi</taxon>
        <taxon>Dikarya</taxon>
        <taxon>Basidiomycota</taxon>
        <taxon>Agaricomycotina</taxon>
        <taxon>Agaricomycetes</taxon>
        <taxon>Agaricomycetidae</taxon>
        <taxon>Agaricales</taxon>
        <taxon>Marasmiineae</taxon>
        <taxon>Omphalotaceae</taxon>
        <taxon>Gymnopus</taxon>
    </lineage>
</organism>
<gene>
    <name evidence="1" type="ORF">BT96DRAFT_935682</name>
</gene>
<dbReference type="EMBL" id="ML769416">
    <property type="protein sequence ID" value="KAE9404546.1"/>
    <property type="molecule type" value="Genomic_DNA"/>
</dbReference>
<proteinExistence type="predicted"/>
<reference evidence="1" key="1">
    <citation type="journal article" date="2019" name="Environ. Microbiol.">
        <title>Fungal ecological strategies reflected in gene transcription - a case study of two litter decomposers.</title>
        <authorList>
            <person name="Barbi F."/>
            <person name="Kohler A."/>
            <person name="Barry K."/>
            <person name="Baskaran P."/>
            <person name="Daum C."/>
            <person name="Fauchery L."/>
            <person name="Ihrmark K."/>
            <person name="Kuo A."/>
            <person name="LaButti K."/>
            <person name="Lipzen A."/>
            <person name="Morin E."/>
            <person name="Grigoriev I.V."/>
            <person name="Henrissat B."/>
            <person name="Lindahl B."/>
            <person name="Martin F."/>
        </authorList>
    </citation>
    <scope>NUCLEOTIDE SEQUENCE</scope>
    <source>
        <strain evidence="1">JB14</strain>
    </source>
</reference>
<protein>
    <submittedName>
        <fullName evidence="1">Uncharacterized protein</fullName>
    </submittedName>
</protein>
<keyword evidence="2" id="KW-1185">Reference proteome</keyword>